<dbReference type="InterPro" id="IPR051531">
    <property type="entry name" value="N-acetyltransferase"/>
</dbReference>
<gene>
    <name evidence="2" type="ORF">ACFSDA_04775</name>
</gene>
<protein>
    <submittedName>
        <fullName evidence="2">GNAT family N-acetyltransferase</fullName>
        <ecNumber evidence="2">2.3.-.-</ecNumber>
    </submittedName>
</protein>
<name>A0ABW4PU71_9MICO</name>
<dbReference type="RefSeq" id="WP_137769257.1">
    <property type="nucleotide sequence ID" value="NZ_BAAAIS010000002.1"/>
</dbReference>
<proteinExistence type="predicted"/>
<sequence>MNGAAPPSPDGEGRAVLRTPRLRLPLVTEQDLEELWRLHSDPAAFLHDSTAPLTAKGQMAWVLRQWVAHAESGGAAGYRRVLPAGGGDLLGIVGLAPLDSAAGPLLSAYWRLHPAAQGQGLATEALRAVLGMLRPGDPEVVAVTAARNAPSLALARRLGFRPGRPGREVPGGRAGDVLLVLDRPAARG</sequence>
<keyword evidence="2" id="KW-0808">Transferase</keyword>
<organism evidence="2 3">
    <name type="scientific">Brachybacterium rhamnosum</name>
    <dbReference type="NCBI Taxonomy" id="173361"/>
    <lineage>
        <taxon>Bacteria</taxon>
        <taxon>Bacillati</taxon>
        <taxon>Actinomycetota</taxon>
        <taxon>Actinomycetes</taxon>
        <taxon>Micrococcales</taxon>
        <taxon>Dermabacteraceae</taxon>
        <taxon>Brachybacterium</taxon>
    </lineage>
</organism>
<dbReference type="InterPro" id="IPR016181">
    <property type="entry name" value="Acyl_CoA_acyltransferase"/>
</dbReference>
<evidence type="ECO:0000313" key="2">
    <source>
        <dbReference type="EMBL" id="MFD1834387.1"/>
    </source>
</evidence>
<dbReference type="Pfam" id="PF13302">
    <property type="entry name" value="Acetyltransf_3"/>
    <property type="match status" value="1"/>
</dbReference>
<dbReference type="PROSITE" id="PS51186">
    <property type="entry name" value="GNAT"/>
    <property type="match status" value="1"/>
</dbReference>
<dbReference type="EMBL" id="JBHUFL010000002">
    <property type="protein sequence ID" value="MFD1834387.1"/>
    <property type="molecule type" value="Genomic_DNA"/>
</dbReference>
<dbReference type="InterPro" id="IPR000182">
    <property type="entry name" value="GNAT_dom"/>
</dbReference>
<dbReference type="Proteomes" id="UP001597280">
    <property type="component" value="Unassembled WGS sequence"/>
</dbReference>
<dbReference type="SUPFAM" id="SSF55729">
    <property type="entry name" value="Acyl-CoA N-acyltransferases (Nat)"/>
    <property type="match status" value="1"/>
</dbReference>
<dbReference type="EC" id="2.3.-.-" evidence="2"/>
<keyword evidence="3" id="KW-1185">Reference proteome</keyword>
<accession>A0ABW4PU71</accession>
<dbReference type="Gene3D" id="3.40.630.30">
    <property type="match status" value="1"/>
</dbReference>
<keyword evidence="2" id="KW-0012">Acyltransferase</keyword>
<reference evidence="3" key="1">
    <citation type="journal article" date="2019" name="Int. J. Syst. Evol. Microbiol.">
        <title>The Global Catalogue of Microorganisms (GCM) 10K type strain sequencing project: providing services to taxonomists for standard genome sequencing and annotation.</title>
        <authorList>
            <consortium name="The Broad Institute Genomics Platform"/>
            <consortium name="The Broad Institute Genome Sequencing Center for Infectious Disease"/>
            <person name="Wu L."/>
            <person name="Ma J."/>
        </authorList>
    </citation>
    <scope>NUCLEOTIDE SEQUENCE [LARGE SCALE GENOMIC DNA]</scope>
    <source>
        <strain evidence="3">JCM 11650</strain>
    </source>
</reference>
<dbReference type="PANTHER" id="PTHR43792">
    <property type="entry name" value="GNAT FAMILY, PUTATIVE (AFU_ORTHOLOGUE AFUA_3G00765)-RELATED-RELATED"/>
    <property type="match status" value="1"/>
</dbReference>
<dbReference type="GO" id="GO:0016746">
    <property type="term" value="F:acyltransferase activity"/>
    <property type="evidence" value="ECO:0007669"/>
    <property type="project" value="UniProtKB-KW"/>
</dbReference>
<dbReference type="PANTHER" id="PTHR43792:SF1">
    <property type="entry name" value="N-ACETYLTRANSFERASE DOMAIN-CONTAINING PROTEIN"/>
    <property type="match status" value="1"/>
</dbReference>
<evidence type="ECO:0000259" key="1">
    <source>
        <dbReference type="PROSITE" id="PS51186"/>
    </source>
</evidence>
<evidence type="ECO:0000313" key="3">
    <source>
        <dbReference type="Proteomes" id="UP001597280"/>
    </source>
</evidence>
<comment type="caution">
    <text evidence="2">The sequence shown here is derived from an EMBL/GenBank/DDBJ whole genome shotgun (WGS) entry which is preliminary data.</text>
</comment>
<feature type="domain" description="N-acetyltransferase" evidence="1">
    <location>
        <begin position="22"/>
        <end position="184"/>
    </location>
</feature>